<organism evidence="1 2">
    <name type="scientific">Oculimacula yallundae</name>
    <dbReference type="NCBI Taxonomy" id="86028"/>
    <lineage>
        <taxon>Eukaryota</taxon>
        <taxon>Fungi</taxon>
        <taxon>Dikarya</taxon>
        <taxon>Ascomycota</taxon>
        <taxon>Pezizomycotina</taxon>
        <taxon>Leotiomycetes</taxon>
        <taxon>Helotiales</taxon>
        <taxon>Ploettnerulaceae</taxon>
        <taxon>Oculimacula</taxon>
    </lineage>
</organism>
<gene>
    <name evidence="1" type="ORF">VTL71DRAFT_13704</name>
</gene>
<accession>A0ABR4CL80</accession>
<name>A0ABR4CL80_9HELO</name>
<dbReference type="Proteomes" id="UP001595075">
    <property type="component" value="Unassembled WGS sequence"/>
</dbReference>
<sequence length="228" mass="25498">MFPRYLHSGLVYDSQINLSKHFFGNRVAERVCKESNHANFKMYELQRHKLREKLRRLTTAAPSEECNGIVAFSNISVPFIPNHPYCRLLFDELPLLLLSCHYSLAISSIIVKSMARTAAQKQALRDAAAQVVADRASVLQALILAADEIMGRNNGVKWKQGGVNHGDVYMAVIDKQSGTGFVQVTKEGHCGPQISVGPSQSGYETVKIEQDQYCIVFHSCAVLYIRRN</sequence>
<keyword evidence="2" id="KW-1185">Reference proteome</keyword>
<dbReference type="EMBL" id="JAZHXI010000006">
    <property type="protein sequence ID" value="KAL2070678.1"/>
    <property type="molecule type" value="Genomic_DNA"/>
</dbReference>
<protein>
    <submittedName>
        <fullName evidence="1">Uncharacterized protein</fullName>
    </submittedName>
</protein>
<reference evidence="1 2" key="1">
    <citation type="journal article" date="2024" name="Commun. Biol.">
        <title>Comparative genomic analysis of thermophilic fungi reveals convergent evolutionary adaptations and gene losses.</title>
        <authorList>
            <person name="Steindorff A.S."/>
            <person name="Aguilar-Pontes M.V."/>
            <person name="Robinson A.J."/>
            <person name="Andreopoulos B."/>
            <person name="LaButti K."/>
            <person name="Kuo A."/>
            <person name="Mondo S."/>
            <person name="Riley R."/>
            <person name="Otillar R."/>
            <person name="Haridas S."/>
            <person name="Lipzen A."/>
            <person name="Grimwood J."/>
            <person name="Schmutz J."/>
            <person name="Clum A."/>
            <person name="Reid I.D."/>
            <person name="Moisan M.C."/>
            <person name="Butler G."/>
            <person name="Nguyen T.T.M."/>
            <person name="Dewar K."/>
            <person name="Conant G."/>
            <person name="Drula E."/>
            <person name="Henrissat B."/>
            <person name="Hansel C."/>
            <person name="Singer S."/>
            <person name="Hutchinson M.I."/>
            <person name="de Vries R.P."/>
            <person name="Natvig D.O."/>
            <person name="Powell A.J."/>
            <person name="Tsang A."/>
            <person name="Grigoriev I.V."/>
        </authorList>
    </citation>
    <scope>NUCLEOTIDE SEQUENCE [LARGE SCALE GENOMIC DNA]</scope>
    <source>
        <strain evidence="1 2">CBS 494.80</strain>
    </source>
</reference>
<proteinExistence type="predicted"/>
<comment type="caution">
    <text evidence="1">The sequence shown here is derived from an EMBL/GenBank/DDBJ whole genome shotgun (WGS) entry which is preliminary data.</text>
</comment>
<evidence type="ECO:0000313" key="1">
    <source>
        <dbReference type="EMBL" id="KAL2070678.1"/>
    </source>
</evidence>
<evidence type="ECO:0000313" key="2">
    <source>
        <dbReference type="Proteomes" id="UP001595075"/>
    </source>
</evidence>